<name>A0A7G8T6H6_9FIRM</name>
<dbReference type="Gene3D" id="3.10.180.10">
    <property type="entry name" value="2,3-Dihydroxybiphenyl 1,2-Dioxygenase, domain 1"/>
    <property type="match status" value="1"/>
</dbReference>
<dbReference type="Pfam" id="PF00903">
    <property type="entry name" value="Glyoxalase"/>
    <property type="match status" value="1"/>
</dbReference>
<feature type="domain" description="VOC" evidence="1">
    <location>
        <begin position="4"/>
        <end position="140"/>
    </location>
</feature>
<dbReference type="PANTHER" id="PTHR35006">
    <property type="entry name" value="GLYOXALASE FAMILY PROTEIN (AFU_ORTHOLOGUE AFUA_5G14830)"/>
    <property type="match status" value="1"/>
</dbReference>
<dbReference type="InterPro" id="IPR004360">
    <property type="entry name" value="Glyas_Fos-R_dOase_dom"/>
</dbReference>
<dbReference type="EMBL" id="CP060286">
    <property type="protein sequence ID" value="QNK39217.1"/>
    <property type="molecule type" value="Genomic_DNA"/>
</dbReference>
<evidence type="ECO:0000259" key="1">
    <source>
        <dbReference type="PROSITE" id="PS51819"/>
    </source>
</evidence>
<sequence length="149" mass="17348">MEPVVDHIHLTVRDLDRAEQFYDRFLPLLGFEPDEKEYDAVVENEYRIVEYHHRNGFSFGIVNARPACSGEPVNRRKPGALHHLAFHAPSRAEVDQLYEKVEALGAEIVHSPKFYPEYCADYYAFFFKDSEGIELEIVHYGTEEKNETL</sequence>
<gene>
    <name evidence="2" type="ORF">HCR03_10555</name>
</gene>
<proteinExistence type="predicted"/>
<dbReference type="RefSeq" id="WP_187034196.1">
    <property type="nucleotide sequence ID" value="NZ_CP060286.1"/>
</dbReference>
<dbReference type="PROSITE" id="PS51819">
    <property type="entry name" value="VOC"/>
    <property type="match status" value="1"/>
</dbReference>
<evidence type="ECO:0000313" key="3">
    <source>
        <dbReference type="Proteomes" id="UP000515909"/>
    </source>
</evidence>
<dbReference type="InterPro" id="IPR037523">
    <property type="entry name" value="VOC_core"/>
</dbReference>
<dbReference type="KEGG" id="cfem:HCR03_10555"/>
<dbReference type="Proteomes" id="UP000515909">
    <property type="component" value="Chromosome"/>
</dbReference>
<reference evidence="2 3" key="1">
    <citation type="submission" date="2020-08" db="EMBL/GenBank/DDBJ databases">
        <title>The isolate Caproiciproducens sp. 7D4C2 produces n-caproate at mildly acidic conditions from hexoses: genome and rBOX comparison with related strains and chain-elongating bacteria.</title>
        <authorList>
            <person name="Esquivel-Elizondo S."/>
            <person name="Bagci C."/>
            <person name="Temovska M."/>
            <person name="Jeon B.S."/>
            <person name="Bessarab I."/>
            <person name="Williams R.B.H."/>
            <person name="Huson D.H."/>
            <person name="Angenent L.T."/>
        </authorList>
    </citation>
    <scope>NUCLEOTIDE SEQUENCE [LARGE SCALE GENOMIC DNA]</scope>
    <source>
        <strain evidence="2 3">7D4C2</strain>
    </source>
</reference>
<accession>A0A7G8T6H6</accession>
<evidence type="ECO:0000313" key="2">
    <source>
        <dbReference type="EMBL" id="QNK39217.1"/>
    </source>
</evidence>
<dbReference type="InterPro" id="IPR029068">
    <property type="entry name" value="Glyas_Bleomycin-R_OHBP_Dase"/>
</dbReference>
<dbReference type="SUPFAM" id="SSF54593">
    <property type="entry name" value="Glyoxalase/Bleomycin resistance protein/Dihydroxybiphenyl dioxygenase"/>
    <property type="match status" value="1"/>
</dbReference>
<organism evidence="2 3">
    <name type="scientific">Caproicibacter fermentans</name>
    <dbReference type="NCBI Taxonomy" id="2576756"/>
    <lineage>
        <taxon>Bacteria</taxon>
        <taxon>Bacillati</taxon>
        <taxon>Bacillota</taxon>
        <taxon>Clostridia</taxon>
        <taxon>Eubacteriales</taxon>
        <taxon>Acutalibacteraceae</taxon>
        <taxon>Caproicibacter</taxon>
    </lineage>
</organism>
<protein>
    <submittedName>
        <fullName evidence="2">VOC family protein</fullName>
    </submittedName>
</protein>
<dbReference type="PANTHER" id="PTHR35006:SF2">
    <property type="entry name" value="GLYOXALASE FAMILY PROTEIN (AFU_ORTHOLOGUE AFUA_5G14830)"/>
    <property type="match status" value="1"/>
</dbReference>
<dbReference type="AlphaFoldDB" id="A0A7G8T6H6"/>